<feature type="domain" description="Type IV pilin Tt1218-like" evidence="1">
    <location>
        <begin position="30"/>
        <end position="104"/>
    </location>
</feature>
<dbReference type="OrthoDB" id="8724817at2"/>
<dbReference type="NCBIfam" id="TIGR02523">
    <property type="entry name" value="type_IV_pilV"/>
    <property type="match status" value="1"/>
</dbReference>
<dbReference type="InterPro" id="IPR054402">
    <property type="entry name" value="Tt1218-like_dom"/>
</dbReference>
<dbReference type="InterPro" id="IPR012902">
    <property type="entry name" value="N_methyl_site"/>
</dbReference>
<proteinExistence type="predicted"/>
<evidence type="ECO:0000313" key="2">
    <source>
        <dbReference type="EMBL" id="SFV01562.1"/>
    </source>
</evidence>
<keyword evidence="3" id="KW-1185">Reference proteome</keyword>
<name>A0A1I7KVM4_9BURK</name>
<dbReference type="EMBL" id="FPBO01000020">
    <property type="protein sequence ID" value="SFV01562.1"/>
    <property type="molecule type" value="Genomic_DNA"/>
</dbReference>
<accession>A0A1I7KVM4</accession>
<gene>
    <name evidence="2" type="ORF">SAMN05216552_102042</name>
</gene>
<dbReference type="RefSeq" id="WP_093557348.1">
    <property type="nucleotide sequence ID" value="NZ_FPBO01000020.1"/>
</dbReference>
<dbReference type="Proteomes" id="UP000199391">
    <property type="component" value="Unassembled WGS sequence"/>
</dbReference>
<evidence type="ECO:0000313" key="3">
    <source>
        <dbReference type="Proteomes" id="UP000199391"/>
    </source>
</evidence>
<dbReference type="STRING" id="1035707.SAMN05216552_102042"/>
<evidence type="ECO:0000259" key="1">
    <source>
        <dbReference type="Pfam" id="PF22150"/>
    </source>
</evidence>
<reference evidence="3" key="1">
    <citation type="submission" date="2016-10" db="EMBL/GenBank/DDBJ databases">
        <authorList>
            <person name="Varghese N."/>
            <person name="Submissions S."/>
        </authorList>
    </citation>
    <scope>NUCLEOTIDE SEQUENCE [LARGE SCALE GENOMIC DNA]</scope>
    <source>
        <strain evidence="3">CGMCC 1.11014</strain>
    </source>
</reference>
<sequence>MRPRLATGFTLFEVLVALLVLALGVLGAAAMQLTAMRVRQESVLMSAAMQLASGMADRMRANDGQIGAVYLTLDYDAHADPVPSAPPLCWNGGCDSAAVARADLYELKQQVAAQFPSGRARICRDAGMWSAGRLRWACSGGAGAPVVVKIGWRGKNPDGTPGKDDAGEYAPGVALALAGVGP</sequence>
<dbReference type="AlphaFoldDB" id="A0A1I7KVM4"/>
<dbReference type="InterPro" id="IPR013362">
    <property type="entry name" value="Pilus_4_PilV"/>
</dbReference>
<dbReference type="Pfam" id="PF22150">
    <property type="entry name" value="Tt1218-like"/>
    <property type="match status" value="1"/>
</dbReference>
<protein>
    <submittedName>
        <fullName evidence="2">Type IV pilus assembly protein PilV</fullName>
    </submittedName>
</protein>
<organism evidence="2 3">
    <name type="scientific">Pseudoduganella namucuonensis</name>
    <dbReference type="NCBI Taxonomy" id="1035707"/>
    <lineage>
        <taxon>Bacteria</taxon>
        <taxon>Pseudomonadati</taxon>
        <taxon>Pseudomonadota</taxon>
        <taxon>Betaproteobacteria</taxon>
        <taxon>Burkholderiales</taxon>
        <taxon>Oxalobacteraceae</taxon>
        <taxon>Telluria group</taxon>
        <taxon>Pseudoduganella</taxon>
    </lineage>
</organism>
<dbReference type="NCBIfam" id="TIGR02532">
    <property type="entry name" value="IV_pilin_GFxxxE"/>
    <property type="match status" value="1"/>
</dbReference>